<dbReference type="Proteomes" id="UP000199073">
    <property type="component" value="Unassembled WGS sequence"/>
</dbReference>
<dbReference type="OrthoDB" id="5419113at2"/>
<comment type="similarity">
    <text evidence="1">Belongs to the universal stress protein A family.</text>
</comment>
<protein>
    <submittedName>
        <fullName evidence="3">Nucleotide-binding universal stress protein, UspA family</fullName>
    </submittedName>
</protein>
<accession>A0A1H0VDR3</accession>
<organism evidence="3 4">
    <name type="scientific">Desulforhopalus singaporensis</name>
    <dbReference type="NCBI Taxonomy" id="91360"/>
    <lineage>
        <taxon>Bacteria</taxon>
        <taxon>Pseudomonadati</taxon>
        <taxon>Thermodesulfobacteriota</taxon>
        <taxon>Desulfobulbia</taxon>
        <taxon>Desulfobulbales</taxon>
        <taxon>Desulfocapsaceae</taxon>
        <taxon>Desulforhopalus</taxon>
    </lineage>
</organism>
<dbReference type="CDD" id="cd00293">
    <property type="entry name" value="USP-like"/>
    <property type="match status" value="1"/>
</dbReference>
<dbReference type="PRINTS" id="PR01438">
    <property type="entry name" value="UNVRSLSTRESS"/>
</dbReference>
<keyword evidence="4" id="KW-1185">Reference proteome</keyword>
<dbReference type="STRING" id="91360.SAMN05660330_03991"/>
<gene>
    <name evidence="3" type="ORF">SAMN05660330_03991</name>
</gene>
<dbReference type="EMBL" id="FNJI01000046">
    <property type="protein sequence ID" value="SDP76236.1"/>
    <property type="molecule type" value="Genomic_DNA"/>
</dbReference>
<reference evidence="3 4" key="1">
    <citation type="submission" date="2016-10" db="EMBL/GenBank/DDBJ databases">
        <authorList>
            <person name="de Groot N.N."/>
        </authorList>
    </citation>
    <scope>NUCLEOTIDE SEQUENCE [LARGE SCALE GENOMIC DNA]</scope>
    <source>
        <strain evidence="3 4">DSM 12130</strain>
    </source>
</reference>
<evidence type="ECO:0000256" key="1">
    <source>
        <dbReference type="ARBA" id="ARBA00008791"/>
    </source>
</evidence>
<evidence type="ECO:0000313" key="3">
    <source>
        <dbReference type="EMBL" id="SDP76236.1"/>
    </source>
</evidence>
<dbReference type="AlphaFoldDB" id="A0A1H0VDR3"/>
<dbReference type="Pfam" id="PF00582">
    <property type="entry name" value="Usp"/>
    <property type="match status" value="1"/>
</dbReference>
<feature type="domain" description="UspA" evidence="2">
    <location>
        <begin position="5"/>
        <end position="137"/>
    </location>
</feature>
<dbReference type="InterPro" id="IPR006016">
    <property type="entry name" value="UspA"/>
</dbReference>
<dbReference type="PANTHER" id="PTHR46268">
    <property type="entry name" value="STRESS RESPONSE PROTEIN NHAX"/>
    <property type="match status" value="1"/>
</dbReference>
<evidence type="ECO:0000313" key="4">
    <source>
        <dbReference type="Proteomes" id="UP000199073"/>
    </source>
</evidence>
<evidence type="ECO:0000259" key="2">
    <source>
        <dbReference type="Pfam" id="PF00582"/>
    </source>
</evidence>
<dbReference type="InterPro" id="IPR006015">
    <property type="entry name" value="Universal_stress_UspA"/>
</dbReference>
<dbReference type="SUPFAM" id="SSF52402">
    <property type="entry name" value="Adenine nucleotide alpha hydrolases-like"/>
    <property type="match status" value="1"/>
</dbReference>
<dbReference type="PANTHER" id="PTHR46268:SF6">
    <property type="entry name" value="UNIVERSAL STRESS PROTEIN UP12"/>
    <property type="match status" value="1"/>
</dbReference>
<sequence>MKYLVGYDALHLNNSEQSVGKKALEVACKFAKENNANICIMASLEQRPNMPKEEVEKVKNHLDELKLLYKFESLSFETLVSVNYFTPGEDLVNFAKDNGIDLLFVGVRNRSKVSKIMFGSNAQHIILNSPCPVVTVR</sequence>
<dbReference type="Gene3D" id="3.40.50.620">
    <property type="entry name" value="HUPs"/>
    <property type="match status" value="1"/>
</dbReference>
<dbReference type="InterPro" id="IPR014729">
    <property type="entry name" value="Rossmann-like_a/b/a_fold"/>
</dbReference>
<name>A0A1H0VDR3_9BACT</name>
<proteinExistence type="inferred from homology"/>
<dbReference type="RefSeq" id="WP_092225886.1">
    <property type="nucleotide sequence ID" value="NZ_FNJI01000046.1"/>
</dbReference>